<dbReference type="InterPro" id="IPR050191">
    <property type="entry name" value="ATP-dep_DNA_ligase"/>
</dbReference>
<evidence type="ECO:0000313" key="6">
    <source>
        <dbReference type="Proteomes" id="UP000683575"/>
    </source>
</evidence>
<sequence length="322" mass="34923">MGGMRPMLATKGTHVPAGPEWLHEVKWDGMRVLVDVHPTDDDPDRPGELHVRSRNEKDVRVSFPELHGLAGLGRDVLLDGEVVAFLDGVPTFGALADRIHVGNARRAALLAESNPVTLLVFDLLRLDGEDLTGRPLSERRELLEGLGLADVHWQVPAAYDDGAMLLQATEEQRLEGIVSKRRSSLYHPGRRSPDWLKFPHRAIGSYVVGGWRHETDSTSRIGAVLVGEPTGAGLVYRGRVGSGIAGKQGQRLLEVLGPLLADASPFADDVPAVDAAGTVWVRPEVVVDVAALGMTPAKRLRQPAYRGVRTDLSPVDLEDRDG</sequence>
<comment type="similarity">
    <text evidence="1">Belongs to the ATP-dependent DNA ligase family.</text>
</comment>
<accession>A0A975XYZ3</accession>
<dbReference type="Pfam" id="PF01068">
    <property type="entry name" value="DNA_ligase_A_M"/>
    <property type="match status" value="1"/>
</dbReference>
<gene>
    <name evidence="5" type="ORF">KRR39_14360</name>
</gene>
<dbReference type="GO" id="GO:0003910">
    <property type="term" value="F:DNA ligase (ATP) activity"/>
    <property type="evidence" value="ECO:0007669"/>
    <property type="project" value="UniProtKB-EC"/>
</dbReference>
<evidence type="ECO:0000313" key="5">
    <source>
        <dbReference type="EMBL" id="QWZ06724.1"/>
    </source>
</evidence>
<dbReference type="PANTHER" id="PTHR45674">
    <property type="entry name" value="DNA LIGASE 1/3 FAMILY MEMBER"/>
    <property type="match status" value="1"/>
</dbReference>
<dbReference type="CDD" id="cd07971">
    <property type="entry name" value="OBF_DNA_ligase_LigD"/>
    <property type="match status" value="1"/>
</dbReference>
<dbReference type="GO" id="GO:0005524">
    <property type="term" value="F:ATP binding"/>
    <property type="evidence" value="ECO:0007669"/>
    <property type="project" value="InterPro"/>
</dbReference>
<dbReference type="GO" id="GO:0006310">
    <property type="term" value="P:DNA recombination"/>
    <property type="evidence" value="ECO:0007669"/>
    <property type="project" value="InterPro"/>
</dbReference>
<dbReference type="InterPro" id="IPR012309">
    <property type="entry name" value="DNA_ligase_ATP-dep_C"/>
</dbReference>
<name>A0A975XYZ3_9ACTN</name>
<organism evidence="5 6">
    <name type="scientific">Nocardioides panacis</name>
    <dbReference type="NCBI Taxonomy" id="2849501"/>
    <lineage>
        <taxon>Bacteria</taxon>
        <taxon>Bacillati</taxon>
        <taxon>Actinomycetota</taxon>
        <taxon>Actinomycetes</taxon>
        <taxon>Propionibacteriales</taxon>
        <taxon>Nocardioidaceae</taxon>
        <taxon>Nocardioides</taxon>
    </lineage>
</organism>
<proteinExistence type="inferred from homology"/>
<dbReference type="GO" id="GO:0006281">
    <property type="term" value="P:DNA repair"/>
    <property type="evidence" value="ECO:0007669"/>
    <property type="project" value="InterPro"/>
</dbReference>
<feature type="domain" description="ATP-dependent DNA ligase family profile" evidence="4">
    <location>
        <begin position="109"/>
        <end position="249"/>
    </location>
</feature>
<keyword evidence="6" id="KW-1185">Reference proteome</keyword>
<evidence type="ECO:0000256" key="3">
    <source>
        <dbReference type="ARBA" id="ARBA00022598"/>
    </source>
</evidence>
<evidence type="ECO:0000256" key="2">
    <source>
        <dbReference type="ARBA" id="ARBA00012727"/>
    </source>
</evidence>
<dbReference type="CDD" id="cd07906">
    <property type="entry name" value="Adenylation_DNA_ligase_LigD_LigC"/>
    <property type="match status" value="1"/>
</dbReference>
<dbReference type="KEGG" id="nps:KRR39_14360"/>
<reference evidence="5" key="1">
    <citation type="submission" date="2021-06" db="EMBL/GenBank/DDBJ databases">
        <title>Complete genome sequence of Nocardioides sp. G188.</title>
        <authorList>
            <person name="Im W.-T."/>
        </authorList>
    </citation>
    <scope>NUCLEOTIDE SEQUENCE</scope>
    <source>
        <strain evidence="5">G188</strain>
    </source>
</reference>
<evidence type="ECO:0000259" key="4">
    <source>
        <dbReference type="PROSITE" id="PS50160"/>
    </source>
</evidence>
<keyword evidence="3 5" id="KW-0436">Ligase</keyword>
<dbReference type="EC" id="6.5.1.1" evidence="2"/>
<dbReference type="AlphaFoldDB" id="A0A975XYZ3"/>
<dbReference type="PANTHER" id="PTHR45674:SF4">
    <property type="entry name" value="DNA LIGASE 1"/>
    <property type="match status" value="1"/>
</dbReference>
<dbReference type="EMBL" id="CP077062">
    <property type="protein sequence ID" value="QWZ06724.1"/>
    <property type="molecule type" value="Genomic_DNA"/>
</dbReference>
<dbReference type="Pfam" id="PF04679">
    <property type="entry name" value="DNA_ligase_A_C"/>
    <property type="match status" value="1"/>
</dbReference>
<dbReference type="Proteomes" id="UP000683575">
    <property type="component" value="Chromosome"/>
</dbReference>
<protein>
    <recommendedName>
        <fullName evidence="2">DNA ligase (ATP)</fullName>
        <ecNumber evidence="2">6.5.1.1</ecNumber>
    </recommendedName>
</protein>
<dbReference type="PROSITE" id="PS50160">
    <property type="entry name" value="DNA_LIGASE_A3"/>
    <property type="match status" value="1"/>
</dbReference>
<evidence type="ECO:0000256" key="1">
    <source>
        <dbReference type="ARBA" id="ARBA00007572"/>
    </source>
</evidence>
<dbReference type="InterPro" id="IPR012310">
    <property type="entry name" value="DNA_ligase_ATP-dep_cent"/>
</dbReference>